<dbReference type="Proteomes" id="UP000191110">
    <property type="component" value="Unassembled WGS sequence"/>
</dbReference>
<proteinExistence type="predicted"/>
<comment type="caution">
    <text evidence="1">The sequence shown here is derived from an EMBL/GenBank/DDBJ whole genome shotgun (WGS) entry which is preliminary data.</text>
</comment>
<reference evidence="1 2" key="1">
    <citation type="submission" date="2016-11" db="EMBL/GenBank/DDBJ databases">
        <title>Mixed transmission modes and dynamic genome evolution in an obligate animal-bacterial symbiosis.</title>
        <authorList>
            <person name="Russell S.L."/>
            <person name="Corbett-Detig R.B."/>
            <person name="Cavanaugh C.M."/>
        </authorList>
    </citation>
    <scope>NUCLEOTIDE SEQUENCE [LARGE SCALE GENOMIC DNA]</scope>
    <source>
        <strain evidence="1">Sveles-Q1</strain>
    </source>
</reference>
<evidence type="ECO:0000313" key="2">
    <source>
        <dbReference type="Proteomes" id="UP000191110"/>
    </source>
</evidence>
<gene>
    <name evidence="1" type="ORF">BOW53_04200</name>
</gene>
<sequence length="61" mass="7162">MLSFDEYCGDRDCLNESSISRTLSKHPNKDLGRQYHKLLREKDTNKKIDLLAKMIVSTLEY</sequence>
<dbReference type="EMBL" id="MPRL01000011">
    <property type="protein sequence ID" value="OOZ41325.1"/>
    <property type="molecule type" value="Genomic_DNA"/>
</dbReference>
<accession>A0A1T2L8A7</accession>
<keyword evidence="2" id="KW-1185">Reference proteome</keyword>
<dbReference type="RefSeq" id="WP_078482830.1">
    <property type="nucleotide sequence ID" value="NZ_MPRL01000011.1"/>
</dbReference>
<evidence type="ECO:0000313" key="1">
    <source>
        <dbReference type="EMBL" id="OOZ41325.1"/>
    </source>
</evidence>
<dbReference type="AlphaFoldDB" id="A0A1T2L8A7"/>
<protein>
    <submittedName>
        <fullName evidence="1">Uncharacterized protein</fullName>
    </submittedName>
</protein>
<organism evidence="1 2">
    <name type="scientific">Solemya pervernicosa gill symbiont</name>
    <dbReference type="NCBI Taxonomy" id="642797"/>
    <lineage>
        <taxon>Bacteria</taxon>
        <taxon>Pseudomonadati</taxon>
        <taxon>Pseudomonadota</taxon>
        <taxon>Gammaproteobacteria</taxon>
        <taxon>sulfur-oxidizing symbionts</taxon>
    </lineage>
</organism>
<name>A0A1T2L8A7_9GAMM</name>